<dbReference type="PROSITE" id="PS51278">
    <property type="entry name" value="GATASE_TYPE_2"/>
    <property type="match status" value="1"/>
</dbReference>
<dbReference type="EMBL" id="VLNY01000004">
    <property type="protein sequence ID" value="KAA0023052.1"/>
    <property type="molecule type" value="Genomic_DNA"/>
</dbReference>
<dbReference type="GO" id="GO:0004066">
    <property type="term" value="F:asparagine synthase (glutamine-hydrolyzing) activity"/>
    <property type="evidence" value="ECO:0007669"/>
    <property type="project" value="UniProtKB-EC"/>
</dbReference>
<evidence type="ECO:0000313" key="14">
    <source>
        <dbReference type="Proteomes" id="UP000322244"/>
    </source>
</evidence>
<dbReference type="OrthoDB" id="9763290at2"/>
<dbReference type="CDD" id="cd00712">
    <property type="entry name" value="AsnB"/>
    <property type="match status" value="1"/>
</dbReference>
<dbReference type="CDD" id="cd01991">
    <property type="entry name" value="Asn_synthase_B_C"/>
    <property type="match status" value="1"/>
</dbReference>
<dbReference type="SUPFAM" id="SSF56235">
    <property type="entry name" value="N-terminal nucleophile aminohydrolases (Ntn hydrolases)"/>
    <property type="match status" value="1"/>
</dbReference>
<dbReference type="PANTHER" id="PTHR43284">
    <property type="entry name" value="ASPARAGINE SYNTHETASE (GLUTAMINE-HYDROLYZING)"/>
    <property type="match status" value="1"/>
</dbReference>
<feature type="site" description="Important for beta-aspartyl-AMP intermediate formation" evidence="11">
    <location>
        <position position="366"/>
    </location>
</feature>
<feature type="binding site" evidence="10">
    <location>
        <position position="98"/>
    </location>
    <ligand>
        <name>L-glutamine</name>
        <dbReference type="ChEBI" id="CHEBI:58359"/>
    </ligand>
</feature>
<dbReference type="GO" id="GO:0005524">
    <property type="term" value="F:ATP binding"/>
    <property type="evidence" value="ECO:0007669"/>
    <property type="project" value="UniProtKB-KW"/>
</dbReference>
<dbReference type="AlphaFoldDB" id="A0A5A7SCZ3"/>
<dbReference type="PIRSF" id="PIRSF001589">
    <property type="entry name" value="Asn_synthetase_glu-h"/>
    <property type="match status" value="1"/>
</dbReference>
<dbReference type="Pfam" id="PF13537">
    <property type="entry name" value="GATase_7"/>
    <property type="match status" value="1"/>
</dbReference>
<evidence type="ECO:0000256" key="1">
    <source>
        <dbReference type="ARBA" id="ARBA00005187"/>
    </source>
</evidence>
<organism evidence="13 14">
    <name type="scientific">Antrihabitans cavernicola</name>
    <dbReference type="NCBI Taxonomy" id="2495913"/>
    <lineage>
        <taxon>Bacteria</taxon>
        <taxon>Bacillati</taxon>
        <taxon>Actinomycetota</taxon>
        <taxon>Actinomycetes</taxon>
        <taxon>Mycobacteriales</taxon>
        <taxon>Nocardiaceae</taxon>
        <taxon>Antrihabitans</taxon>
    </lineage>
</organism>
<gene>
    <name evidence="13" type="primary">asnB</name>
    <name evidence="13" type="ORF">FOY51_11210</name>
</gene>
<dbReference type="InterPro" id="IPR033738">
    <property type="entry name" value="AsnB_N"/>
</dbReference>
<evidence type="ECO:0000256" key="8">
    <source>
        <dbReference type="ARBA" id="ARBA00048741"/>
    </source>
</evidence>
<dbReference type="Gene3D" id="3.60.20.10">
    <property type="entry name" value="Glutamine Phosphoribosylpyrophosphate, subunit 1, domain 1"/>
    <property type="match status" value="1"/>
</dbReference>
<dbReference type="Gene3D" id="3.40.50.620">
    <property type="entry name" value="HUPs"/>
    <property type="match status" value="1"/>
</dbReference>
<name>A0A5A7SCZ3_9NOCA</name>
<dbReference type="InterPro" id="IPR006426">
    <property type="entry name" value="Asn_synth_AEB"/>
</dbReference>
<dbReference type="NCBIfam" id="TIGR01536">
    <property type="entry name" value="asn_synth_AEB"/>
    <property type="match status" value="1"/>
</dbReference>
<comment type="similarity">
    <text evidence="2">Belongs to the asparagine synthetase family.</text>
</comment>
<dbReference type="InterPro" id="IPR051786">
    <property type="entry name" value="ASN_synthetase/amidase"/>
</dbReference>
<evidence type="ECO:0000256" key="10">
    <source>
        <dbReference type="PIRSR" id="PIRSR001589-2"/>
    </source>
</evidence>
<keyword evidence="6 9" id="KW-0061">Asparagine biosynthesis</keyword>
<dbReference type="Pfam" id="PF00733">
    <property type="entry name" value="Asn_synthase"/>
    <property type="match status" value="1"/>
</dbReference>
<keyword evidence="13" id="KW-0436">Ligase</keyword>
<evidence type="ECO:0000256" key="4">
    <source>
        <dbReference type="ARBA" id="ARBA00022741"/>
    </source>
</evidence>
<dbReference type="EC" id="6.3.5.4" evidence="3"/>
<keyword evidence="14" id="KW-1185">Reference proteome</keyword>
<comment type="pathway">
    <text evidence="1">Amino-acid biosynthesis; L-asparagine biosynthesis; L-asparagine from L-aspartate (L-Gln route): step 1/1.</text>
</comment>
<evidence type="ECO:0000256" key="9">
    <source>
        <dbReference type="PIRSR" id="PIRSR001589-1"/>
    </source>
</evidence>
<evidence type="ECO:0000256" key="7">
    <source>
        <dbReference type="ARBA" id="ARBA00022962"/>
    </source>
</evidence>
<evidence type="ECO:0000256" key="3">
    <source>
        <dbReference type="ARBA" id="ARBA00012737"/>
    </source>
</evidence>
<dbReference type="RefSeq" id="WP_149430310.1">
    <property type="nucleotide sequence ID" value="NZ_VLNY01000004.1"/>
</dbReference>
<keyword evidence="4 10" id="KW-0547">Nucleotide-binding</keyword>
<proteinExistence type="inferred from homology"/>
<evidence type="ECO:0000256" key="11">
    <source>
        <dbReference type="PIRSR" id="PIRSR001589-3"/>
    </source>
</evidence>
<sequence>MCGITGIVDFRSAVDPTRVSVMSSAQRHRGPDGAGTWHDRHVAFGSQRLAIVDVAHGTQPTANEDDTVHVVFNGEIYNHKQLRRALAQRGHTFLSHSDVEVIPHLYEEYGTDFVEKLDGDFAIALWDTQSERLVLTRDRVGVKPLFYHRDGARVVFASEIKAIFASGLCDVAMDPQGLSDCFFYGHPIAPGTFWSGVTELQPGTIVTFDRDGLNQRRYFTPFLRPDPDKPLLSGRAAIELFDHTFTEAVRKRLPDEVQAGVALSGGLDSSAIAAVAAARCNAPLTTASVKLTGEDLDETDMSRLVARSLGVSNVEAEMTGARACELLPLSLWHFESPFWYGAVATPFLDLTRVARDLGLKVAMSGDGSDELLAGYDFYRLMKLSSQLETLRLGRLQPAVWQSATKILGAPSGLDSHIVSVASRLGQYGQQYGEVPPWIYLWSALGDAAKPILREGLPAPSQLPAPPPHDKLRRQLHFEFFTRLPSWVLPISDRLGMAHGIEVRVPYLDRDVIDVCAELAPGMLLHRGTEKYVLKRATADILPKPITRRRKKPFMTPVGAWYLSGPGSDIAHDHLSRASVERYGIFDPALTEKIWRTAVDRTGTWEGTASEWVSLAVMSTHMVLDQFRSLKTGTANDTSERLGNACCSYHRQPSPTGVSA</sequence>
<dbReference type="Proteomes" id="UP000322244">
    <property type="component" value="Unassembled WGS sequence"/>
</dbReference>
<evidence type="ECO:0000256" key="2">
    <source>
        <dbReference type="ARBA" id="ARBA00005752"/>
    </source>
</evidence>
<protein>
    <recommendedName>
        <fullName evidence="3">asparagine synthase (glutamine-hydrolyzing)</fullName>
        <ecNumber evidence="3">6.3.5.4</ecNumber>
    </recommendedName>
</protein>
<feature type="binding site" evidence="10">
    <location>
        <begin position="364"/>
        <end position="365"/>
    </location>
    <ligand>
        <name>ATP</name>
        <dbReference type="ChEBI" id="CHEBI:30616"/>
    </ligand>
</feature>
<reference evidence="13 14" key="1">
    <citation type="submission" date="2019-07" db="EMBL/GenBank/DDBJ databases">
        <title>Rhodococcus cavernicolus sp. nov., isolated from a cave.</title>
        <authorList>
            <person name="Lee S.D."/>
        </authorList>
    </citation>
    <scope>NUCLEOTIDE SEQUENCE [LARGE SCALE GENOMIC DNA]</scope>
    <source>
        <strain evidence="13 14">C1-24</strain>
    </source>
</reference>
<keyword evidence="7 9" id="KW-0315">Glutamine amidotransferase</keyword>
<feature type="domain" description="Glutamine amidotransferase type-2" evidence="12">
    <location>
        <begin position="2"/>
        <end position="211"/>
    </location>
</feature>
<dbReference type="PANTHER" id="PTHR43284:SF1">
    <property type="entry name" value="ASPARAGINE SYNTHETASE"/>
    <property type="match status" value="1"/>
</dbReference>
<comment type="catalytic activity">
    <reaction evidence="8">
        <text>L-aspartate + L-glutamine + ATP + H2O = L-asparagine + L-glutamate + AMP + diphosphate + H(+)</text>
        <dbReference type="Rhea" id="RHEA:12228"/>
        <dbReference type="ChEBI" id="CHEBI:15377"/>
        <dbReference type="ChEBI" id="CHEBI:15378"/>
        <dbReference type="ChEBI" id="CHEBI:29985"/>
        <dbReference type="ChEBI" id="CHEBI:29991"/>
        <dbReference type="ChEBI" id="CHEBI:30616"/>
        <dbReference type="ChEBI" id="CHEBI:33019"/>
        <dbReference type="ChEBI" id="CHEBI:58048"/>
        <dbReference type="ChEBI" id="CHEBI:58359"/>
        <dbReference type="ChEBI" id="CHEBI:456215"/>
        <dbReference type="EC" id="6.3.5.4"/>
    </reaction>
</comment>
<dbReference type="InterPro" id="IPR014729">
    <property type="entry name" value="Rossmann-like_a/b/a_fold"/>
</dbReference>
<accession>A0A5A7SCZ3</accession>
<evidence type="ECO:0000256" key="5">
    <source>
        <dbReference type="ARBA" id="ARBA00022840"/>
    </source>
</evidence>
<dbReference type="InterPro" id="IPR029055">
    <property type="entry name" value="Ntn_hydrolases_N"/>
</dbReference>
<comment type="caution">
    <text evidence="13">The sequence shown here is derived from an EMBL/GenBank/DDBJ whole genome shotgun (WGS) entry which is preliminary data.</text>
</comment>
<evidence type="ECO:0000259" key="12">
    <source>
        <dbReference type="PROSITE" id="PS51278"/>
    </source>
</evidence>
<keyword evidence="9" id="KW-0028">Amino-acid biosynthesis</keyword>
<dbReference type="GO" id="GO:0005829">
    <property type="term" value="C:cytosol"/>
    <property type="evidence" value="ECO:0007669"/>
    <property type="project" value="TreeGrafter"/>
</dbReference>
<evidence type="ECO:0000313" key="13">
    <source>
        <dbReference type="EMBL" id="KAA0023052.1"/>
    </source>
</evidence>
<dbReference type="SUPFAM" id="SSF52402">
    <property type="entry name" value="Adenine nucleotide alpha hydrolases-like"/>
    <property type="match status" value="1"/>
</dbReference>
<feature type="binding site" evidence="10">
    <location>
        <position position="289"/>
    </location>
    <ligand>
        <name>ATP</name>
        <dbReference type="ChEBI" id="CHEBI:30616"/>
    </ligand>
</feature>
<dbReference type="GO" id="GO:0006529">
    <property type="term" value="P:asparagine biosynthetic process"/>
    <property type="evidence" value="ECO:0007669"/>
    <property type="project" value="UniProtKB-KW"/>
</dbReference>
<dbReference type="InterPro" id="IPR017932">
    <property type="entry name" value="GATase_2_dom"/>
</dbReference>
<dbReference type="InterPro" id="IPR001962">
    <property type="entry name" value="Asn_synthase"/>
</dbReference>
<evidence type="ECO:0000256" key="6">
    <source>
        <dbReference type="ARBA" id="ARBA00022888"/>
    </source>
</evidence>
<feature type="active site" description="For GATase activity" evidence="9">
    <location>
        <position position="2"/>
    </location>
</feature>
<keyword evidence="5 10" id="KW-0067">ATP-binding</keyword>